<dbReference type="InterPro" id="IPR009057">
    <property type="entry name" value="Homeodomain-like_sf"/>
</dbReference>
<protein>
    <submittedName>
        <fullName evidence="4">TetR/AcrR family transcriptional regulator</fullName>
    </submittedName>
</protein>
<dbReference type="Gene3D" id="1.10.357.10">
    <property type="entry name" value="Tetracycline Repressor, domain 2"/>
    <property type="match status" value="1"/>
</dbReference>
<evidence type="ECO:0000313" key="4">
    <source>
        <dbReference type="EMBL" id="RKF23012.1"/>
    </source>
</evidence>
<name>A0A420EQR3_9SPHN</name>
<feature type="DNA-binding region" description="H-T-H motif" evidence="2">
    <location>
        <begin position="52"/>
        <end position="71"/>
    </location>
</feature>
<dbReference type="GO" id="GO:0003677">
    <property type="term" value="F:DNA binding"/>
    <property type="evidence" value="ECO:0007669"/>
    <property type="project" value="UniProtKB-UniRule"/>
</dbReference>
<evidence type="ECO:0000313" key="5">
    <source>
        <dbReference type="Proteomes" id="UP000284395"/>
    </source>
</evidence>
<dbReference type="OrthoDB" id="7501070at2"/>
<accession>A0A420EQR3</accession>
<evidence type="ECO:0000259" key="3">
    <source>
        <dbReference type="PROSITE" id="PS50977"/>
    </source>
</evidence>
<dbReference type="RefSeq" id="WP_120322915.1">
    <property type="nucleotide sequence ID" value="NZ_RAPF01000001.1"/>
</dbReference>
<organism evidence="4 5">
    <name type="scientific">Altericroceibacterium spongiae</name>
    <dbReference type="NCBI Taxonomy" id="2320269"/>
    <lineage>
        <taxon>Bacteria</taxon>
        <taxon>Pseudomonadati</taxon>
        <taxon>Pseudomonadota</taxon>
        <taxon>Alphaproteobacteria</taxon>
        <taxon>Sphingomonadales</taxon>
        <taxon>Erythrobacteraceae</taxon>
        <taxon>Altericroceibacterium</taxon>
    </lineage>
</organism>
<dbReference type="SUPFAM" id="SSF46689">
    <property type="entry name" value="Homeodomain-like"/>
    <property type="match status" value="1"/>
</dbReference>
<keyword evidence="5" id="KW-1185">Reference proteome</keyword>
<dbReference type="Proteomes" id="UP000284395">
    <property type="component" value="Unassembled WGS sequence"/>
</dbReference>
<sequence>MKDTWESEGSWEEDLAAAGVAPTRQRRSREMRDRLIGTSLEIARRIPFEQISVLDLCQATGCSTGAFYARFPDKNTLFRAVMVASAAQSGPLLEKLVREAPFDRILPILIEAQVRRFREHEDFYRAVLRVSLECSDAWTPFRRNGQRLGQVYLDRLRGEPHIDPARISEKHVRFAFQSMYAMLNSSVMNRPGPFDIDSPEFPRLMEESMSMMIGCLPESALPAARN</sequence>
<evidence type="ECO:0000256" key="1">
    <source>
        <dbReference type="ARBA" id="ARBA00023125"/>
    </source>
</evidence>
<dbReference type="AlphaFoldDB" id="A0A420EQR3"/>
<evidence type="ECO:0000256" key="2">
    <source>
        <dbReference type="PROSITE-ProRule" id="PRU00335"/>
    </source>
</evidence>
<dbReference type="Pfam" id="PF00440">
    <property type="entry name" value="TetR_N"/>
    <property type="match status" value="1"/>
</dbReference>
<reference evidence="4 5" key="1">
    <citation type="submission" date="2018-09" db="EMBL/GenBank/DDBJ databases">
        <title>Altererythrobacter spongiae sp. nov., isolated from a marine sponge.</title>
        <authorList>
            <person name="Zhuang L."/>
            <person name="Luo L."/>
        </authorList>
    </citation>
    <scope>NUCLEOTIDE SEQUENCE [LARGE SCALE GENOMIC DNA]</scope>
    <source>
        <strain evidence="4 5">HN-Y73</strain>
    </source>
</reference>
<dbReference type="PROSITE" id="PS50977">
    <property type="entry name" value="HTH_TETR_2"/>
    <property type="match status" value="1"/>
</dbReference>
<feature type="domain" description="HTH tetR-type" evidence="3">
    <location>
        <begin position="29"/>
        <end position="89"/>
    </location>
</feature>
<dbReference type="InterPro" id="IPR001647">
    <property type="entry name" value="HTH_TetR"/>
</dbReference>
<proteinExistence type="predicted"/>
<keyword evidence="1 2" id="KW-0238">DNA-binding</keyword>
<gene>
    <name evidence="4" type="ORF">D6851_00400</name>
</gene>
<dbReference type="EMBL" id="RAPF01000001">
    <property type="protein sequence ID" value="RKF23012.1"/>
    <property type="molecule type" value="Genomic_DNA"/>
</dbReference>
<comment type="caution">
    <text evidence="4">The sequence shown here is derived from an EMBL/GenBank/DDBJ whole genome shotgun (WGS) entry which is preliminary data.</text>
</comment>